<dbReference type="InterPro" id="IPR050131">
    <property type="entry name" value="Peptidase_S8_subtilisin-like"/>
</dbReference>
<dbReference type="InterPro" id="IPR015500">
    <property type="entry name" value="Peptidase_S8_subtilisin-rel"/>
</dbReference>
<evidence type="ECO:0000256" key="6">
    <source>
        <dbReference type="ARBA" id="ARBA00022825"/>
    </source>
</evidence>
<feature type="domain" description="Peptidase S8/S53" evidence="9">
    <location>
        <begin position="53"/>
        <end position="292"/>
    </location>
</feature>
<comment type="similarity">
    <text evidence="2 7">Belongs to the peptidase S8 family.</text>
</comment>
<dbReference type="PANTHER" id="PTHR43806:SF11">
    <property type="entry name" value="CEREVISIN-RELATED"/>
    <property type="match status" value="1"/>
</dbReference>
<dbReference type="InterPro" id="IPR036852">
    <property type="entry name" value="Peptidase_S8/S53_dom_sf"/>
</dbReference>
<feature type="active site" description="Charge relay system" evidence="7">
    <location>
        <position position="247"/>
    </location>
</feature>
<feature type="active site" description="Charge relay system" evidence="7">
    <location>
        <position position="59"/>
    </location>
</feature>
<name>A0ABU5C6W9_9BACI</name>
<dbReference type="PROSITE" id="PS00138">
    <property type="entry name" value="SUBTILASE_SER"/>
    <property type="match status" value="1"/>
</dbReference>
<keyword evidence="11" id="KW-1185">Reference proteome</keyword>
<evidence type="ECO:0000256" key="5">
    <source>
        <dbReference type="ARBA" id="ARBA00022801"/>
    </source>
</evidence>
<dbReference type="PANTHER" id="PTHR43806">
    <property type="entry name" value="PEPTIDASE S8"/>
    <property type="match status" value="1"/>
</dbReference>
<dbReference type="Gene3D" id="3.40.50.200">
    <property type="entry name" value="Peptidase S8/S53 domain"/>
    <property type="match status" value="1"/>
</dbReference>
<evidence type="ECO:0000256" key="3">
    <source>
        <dbReference type="ARBA" id="ARBA00022525"/>
    </source>
</evidence>
<gene>
    <name evidence="10" type="ORF">RWE15_12390</name>
</gene>
<sequence length="369" mass="39357">MNQSGPTAPYPKMCNIHINGHCTILAKMQAKKGADVKQESLQKLLKGQKLPKTLIAITDTGVDSSLADLKGKVRTDLGKNFVANNNDASDDEGHGTHVSAIIAANAGNGYSMAGVNQSAEILPVKVLDAYGEGETEQIALGIIYAVNKGAKVINLSLGGPYSRTIEHAMKYAANKNVTIVAASGNDGSEEIDYPASSRYAIAVGATNKLDITSDYSNFGKELALVAPGSDIPSLLPNGNVTYMSGTSMAAPHVTAVAGMLLAKDRKLKPAQIKHLLTNTADDIAMEEQDNKYLECYNDDYEIVPCSQQPGYDYASGWGRLNAFSAVSALDLRMNVSKLKDNMISLTGSAKKGDPHYDKKRETGTWQSHS</sequence>
<dbReference type="EC" id="3.4.-.-" evidence="10"/>
<evidence type="ECO:0000256" key="2">
    <source>
        <dbReference type="ARBA" id="ARBA00011073"/>
    </source>
</evidence>
<dbReference type="InterPro" id="IPR023828">
    <property type="entry name" value="Peptidase_S8_Ser-AS"/>
</dbReference>
<dbReference type="InterPro" id="IPR000209">
    <property type="entry name" value="Peptidase_S8/S53_dom"/>
</dbReference>
<dbReference type="PROSITE" id="PS51892">
    <property type="entry name" value="SUBTILASE"/>
    <property type="match status" value="1"/>
</dbReference>
<keyword evidence="6 7" id="KW-0720">Serine protease</keyword>
<evidence type="ECO:0000313" key="10">
    <source>
        <dbReference type="EMBL" id="MDY0395069.1"/>
    </source>
</evidence>
<evidence type="ECO:0000256" key="7">
    <source>
        <dbReference type="PROSITE-ProRule" id="PRU01240"/>
    </source>
</evidence>
<keyword evidence="4 7" id="KW-0645">Protease</keyword>
<comment type="caution">
    <text evidence="10">The sequence shown here is derived from an EMBL/GenBank/DDBJ whole genome shotgun (WGS) entry which is preliminary data.</text>
</comment>
<feature type="region of interest" description="Disordered" evidence="8">
    <location>
        <begin position="349"/>
        <end position="369"/>
    </location>
</feature>
<organism evidence="10 11">
    <name type="scientific">Tigheibacillus halophilus</name>
    <dbReference type="NCBI Taxonomy" id="361280"/>
    <lineage>
        <taxon>Bacteria</taxon>
        <taxon>Bacillati</taxon>
        <taxon>Bacillota</taxon>
        <taxon>Bacilli</taxon>
        <taxon>Bacillales</taxon>
        <taxon>Bacillaceae</taxon>
        <taxon>Tigheibacillus</taxon>
    </lineage>
</organism>
<evidence type="ECO:0000259" key="9">
    <source>
        <dbReference type="Pfam" id="PF00082"/>
    </source>
</evidence>
<dbReference type="SUPFAM" id="SSF52743">
    <property type="entry name" value="Subtilisin-like"/>
    <property type="match status" value="1"/>
</dbReference>
<protein>
    <submittedName>
        <fullName evidence="10">S8 family peptidase</fullName>
        <ecNumber evidence="10">3.4.-.-</ecNumber>
    </submittedName>
</protein>
<keyword evidence="3" id="KW-0964">Secreted</keyword>
<feature type="active site" description="Charge relay system" evidence="7">
    <location>
        <position position="94"/>
    </location>
</feature>
<dbReference type="CDD" id="cd07484">
    <property type="entry name" value="Peptidases_S8_Thermitase_like"/>
    <property type="match status" value="1"/>
</dbReference>
<reference evidence="10 11" key="1">
    <citation type="submission" date="2023-10" db="EMBL/GenBank/DDBJ databases">
        <title>Virgibacillus halophilus 5B73C genome.</title>
        <authorList>
            <person name="Miliotis G."/>
            <person name="Sengupta P."/>
            <person name="Hameed A."/>
            <person name="Chuvochina M."/>
            <person name="Mcdonagh F."/>
            <person name="Simpson A.C."/>
            <person name="Singh N.K."/>
            <person name="Rekha P.D."/>
            <person name="Raman K."/>
            <person name="Hugenholtz P."/>
            <person name="Venkateswaran K."/>
        </authorList>
    </citation>
    <scope>NUCLEOTIDE SEQUENCE [LARGE SCALE GENOMIC DNA]</scope>
    <source>
        <strain evidence="10 11">5B73C</strain>
    </source>
</reference>
<evidence type="ECO:0000256" key="8">
    <source>
        <dbReference type="SAM" id="MobiDB-lite"/>
    </source>
</evidence>
<proteinExistence type="inferred from homology"/>
<evidence type="ECO:0000256" key="4">
    <source>
        <dbReference type="ARBA" id="ARBA00022670"/>
    </source>
</evidence>
<comment type="subcellular location">
    <subcellularLocation>
        <location evidence="1">Secreted</location>
    </subcellularLocation>
</comment>
<evidence type="ECO:0000256" key="1">
    <source>
        <dbReference type="ARBA" id="ARBA00004613"/>
    </source>
</evidence>
<dbReference type="Proteomes" id="UP001281447">
    <property type="component" value="Unassembled WGS sequence"/>
</dbReference>
<feature type="compositionally biased region" description="Basic and acidic residues" evidence="8">
    <location>
        <begin position="350"/>
        <end position="362"/>
    </location>
</feature>
<dbReference type="EMBL" id="JAWDIP010000003">
    <property type="protein sequence ID" value="MDY0395069.1"/>
    <property type="molecule type" value="Genomic_DNA"/>
</dbReference>
<evidence type="ECO:0000313" key="11">
    <source>
        <dbReference type="Proteomes" id="UP001281447"/>
    </source>
</evidence>
<dbReference type="GO" id="GO:0016787">
    <property type="term" value="F:hydrolase activity"/>
    <property type="evidence" value="ECO:0007669"/>
    <property type="project" value="UniProtKB-KW"/>
</dbReference>
<keyword evidence="5 7" id="KW-0378">Hydrolase</keyword>
<accession>A0ABU5C6W9</accession>
<dbReference type="InterPro" id="IPR034084">
    <property type="entry name" value="Thermitase-like_dom"/>
</dbReference>
<dbReference type="PRINTS" id="PR00723">
    <property type="entry name" value="SUBTILISIN"/>
</dbReference>
<dbReference type="Pfam" id="PF00082">
    <property type="entry name" value="Peptidase_S8"/>
    <property type="match status" value="1"/>
</dbReference>